<dbReference type="GO" id="GO:0006950">
    <property type="term" value="P:response to stress"/>
    <property type="evidence" value="ECO:0007669"/>
    <property type="project" value="TreeGrafter"/>
</dbReference>
<evidence type="ECO:0000259" key="1">
    <source>
        <dbReference type="PROSITE" id="PS50995"/>
    </source>
</evidence>
<dbReference type="InterPro" id="IPR036390">
    <property type="entry name" value="WH_DNA-bd_sf"/>
</dbReference>
<dbReference type="AlphaFoldDB" id="A0A367EPG1"/>
<dbReference type="InterPro" id="IPR039422">
    <property type="entry name" value="MarR/SlyA-like"/>
</dbReference>
<reference evidence="2 3" key="1">
    <citation type="submission" date="2018-06" db="EMBL/GenBank/DDBJ databases">
        <title>Streptomyces reniochalinae sp. nov. and Streptomyces diacarnus sp. nov. from marine sponges.</title>
        <authorList>
            <person name="Li L."/>
        </authorList>
    </citation>
    <scope>NUCLEOTIDE SEQUENCE [LARGE SCALE GENOMIC DNA]</scope>
    <source>
        <strain evidence="2 3">LHW50302</strain>
    </source>
</reference>
<dbReference type="Proteomes" id="UP000253507">
    <property type="component" value="Unassembled WGS sequence"/>
</dbReference>
<evidence type="ECO:0000313" key="3">
    <source>
        <dbReference type="Proteomes" id="UP000253507"/>
    </source>
</evidence>
<keyword evidence="3" id="KW-1185">Reference proteome</keyword>
<dbReference type="GO" id="GO:0003700">
    <property type="term" value="F:DNA-binding transcription factor activity"/>
    <property type="evidence" value="ECO:0007669"/>
    <property type="project" value="InterPro"/>
</dbReference>
<dbReference type="SUPFAM" id="SSF46785">
    <property type="entry name" value="Winged helix' DNA-binding domain"/>
    <property type="match status" value="1"/>
</dbReference>
<dbReference type="CDD" id="cd00090">
    <property type="entry name" value="HTH_ARSR"/>
    <property type="match status" value="1"/>
</dbReference>
<organism evidence="2 3">
    <name type="scientific">Streptomyces reniochalinae</name>
    <dbReference type="NCBI Taxonomy" id="2250578"/>
    <lineage>
        <taxon>Bacteria</taxon>
        <taxon>Bacillati</taxon>
        <taxon>Actinomycetota</taxon>
        <taxon>Actinomycetes</taxon>
        <taxon>Kitasatosporales</taxon>
        <taxon>Streptomycetaceae</taxon>
        <taxon>Streptomyces</taxon>
    </lineage>
</organism>
<dbReference type="RefSeq" id="WP_114015463.1">
    <property type="nucleotide sequence ID" value="NZ_QOIM01000030.1"/>
</dbReference>
<dbReference type="Pfam" id="PF12802">
    <property type="entry name" value="MarR_2"/>
    <property type="match status" value="1"/>
</dbReference>
<proteinExistence type="predicted"/>
<dbReference type="InterPro" id="IPR011991">
    <property type="entry name" value="ArsR-like_HTH"/>
</dbReference>
<comment type="caution">
    <text evidence="2">The sequence shown here is derived from an EMBL/GenBank/DDBJ whole genome shotgun (WGS) entry which is preliminary data.</text>
</comment>
<dbReference type="PANTHER" id="PTHR33164">
    <property type="entry name" value="TRANSCRIPTIONAL REGULATOR, MARR FAMILY"/>
    <property type="match status" value="1"/>
</dbReference>
<accession>A0A367EPG1</accession>
<sequence>MQTASTGEEQRIERAARGLLSGIGRLSRLLFRTGDFGLPRSSATALDALEEGPRRVSELTSHTGLTQPRVTTVLKELETRGLVERRSCARDGRATEAHITPLGRELLEQGRRRMAAALLQGLHAHADDPEHTVAVAREAVCTLLTSLESEAS</sequence>
<dbReference type="EMBL" id="QOIM01000030">
    <property type="protein sequence ID" value="RCG19297.1"/>
    <property type="molecule type" value="Genomic_DNA"/>
</dbReference>
<dbReference type="OrthoDB" id="4222895at2"/>
<dbReference type="Gene3D" id="1.10.10.10">
    <property type="entry name" value="Winged helix-like DNA-binding domain superfamily/Winged helix DNA-binding domain"/>
    <property type="match status" value="1"/>
</dbReference>
<protein>
    <submittedName>
        <fullName evidence="2">MarR family transcriptional regulator</fullName>
    </submittedName>
</protein>
<feature type="domain" description="HTH marR-type" evidence="1">
    <location>
        <begin position="5"/>
        <end position="149"/>
    </location>
</feature>
<dbReference type="PANTHER" id="PTHR33164:SF57">
    <property type="entry name" value="MARR-FAMILY TRANSCRIPTIONAL REGULATOR"/>
    <property type="match status" value="1"/>
</dbReference>
<dbReference type="InterPro" id="IPR036388">
    <property type="entry name" value="WH-like_DNA-bd_sf"/>
</dbReference>
<dbReference type="PROSITE" id="PS50995">
    <property type="entry name" value="HTH_MARR_2"/>
    <property type="match status" value="1"/>
</dbReference>
<name>A0A367EPG1_9ACTN</name>
<dbReference type="SMART" id="SM00347">
    <property type="entry name" value="HTH_MARR"/>
    <property type="match status" value="1"/>
</dbReference>
<dbReference type="InterPro" id="IPR000835">
    <property type="entry name" value="HTH_MarR-typ"/>
</dbReference>
<evidence type="ECO:0000313" key="2">
    <source>
        <dbReference type="EMBL" id="RCG19297.1"/>
    </source>
</evidence>
<gene>
    <name evidence="2" type="ORF">DQ392_11560</name>
</gene>